<dbReference type="InterPro" id="IPR000550">
    <property type="entry name" value="Hppk"/>
</dbReference>
<dbReference type="InterPro" id="IPR035907">
    <property type="entry name" value="Hppk_sf"/>
</dbReference>
<gene>
    <name evidence="10" type="primary">folK</name>
    <name evidence="10" type="ORF">ACFPU1_17200</name>
</gene>
<proteinExistence type="predicted"/>
<sequence>MNEAYISLGSNMGNREQYLFEAVHLLQQVPGVIVEESSSLYETEPVGVTDQKSFLNMVTKIQTELSPVELLEATQEIENKLQRVRVVRWGPRTIDLDILLYNKENIEMSHLNIPHPRMMERAFVLIPLQELAPHLILPGFHITIDKAVDQLSDKDKEGVSAWKSNIGQEEFGHTEN</sequence>
<evidence type="ECO:0000256" key="5">
    <source>
        <dbReference type="ARBA" id="ARBA00022741"/>
    </source>
</evidence>
<comment type="pathway">
    <text evidence="2">Cofactor biosynthesis; tetrahydrofolate biosynthesis; 2-amino-4-hydroxy-6-hydroxymethyl-7,8-dihydropteridine diphosphate from 7,8-dihydroneopterin triphosphate: step 4/4.</text>
</comment>
<dbReference type="PROSITE" id="PS00794">
    <property type="entry name" value="HPPK"/>
    <property type="match status" value="1"/>
</dbReference>
<keyword evidence="4 10" id="KW-0808">Transferase</keyword>
<dbReference type="Pfam" id="PF01288">
    <property type="entry name" value="HPPK"/>
    <property type="match status" value="1"/>
</dbReference>
<evidence type="ECO:0000256" key="7">
    <source>
        <dbReference type="ARBA" id="ARBA00022840"/>
    </source>
</evidence>
<evidence type="ECO:0000313" key="11">
    <source>
        <dbReference type="Proteomes" id="UP001596142"/>
    </source>
</evidence>
<evidence type="ECO:0000256" key="8">
    <source>
        <dbReference type="ARBA" id="ARBA00022909"/>
    </source>
</evidence>
<evidence type="ECO:0000256" key="2">
    <source>
        <dbReference type="ARBA" id="ARBA00005051"/>
    </source>
</evidence>
<dbReference type="EC" id="2.7.6.3" evidence="3"/>
<comment type="caution">
    <text evidence="10">The sequence shown here is derived from an EMBL/GenBank/DDBJ whole genome shotgun (WGS) entry which is preliminary data.</text>
</comment>
<organism evidence="10 11">
    <name type="scientific">Thalassorhabdus alkalitolerans</name>
    <dbReference type="NCBI Taxonomy" id="2282697"/>
    <lineage>
        <taxon>Bacteria</taxon>
        <taxon>Bacillati</taxon>
        <taxon>Bacillota</taxon>
        <taxon>Bacilli</taxon>
        <taxon>Bacillales</taxon>
        <taxon>Bacillaceae</taxon>
        <taxon>Thalassorhabdus</taxon>
    </lineage>
</organism>
<accession>A0ABW0YWR4</accession>
<dbReference type="NCBIfam" id="TIGR01498">
    <property type="entry name" value="folK"/>
    <property type="match status" value="1"/>
</dbReference>
<dbReference type="SUPFAM" id="SSF55083">
    <property type="entry name" value="6-hydroxymethyl-7,8-dihydropterin pyrophosphokinase, HPPK"/>
    <property type="match status" value="1"/>
</dbReference>
<dbReference type="PANTHER" id="PTHR43071">
    <property type="entry name" value="2-AMINO-4-HYDROXY-6-HYDROXYMETHYLDIHYDROPTERIDINE PYROPHOSPHOKINASE"/>
    <property type="match status" value="1"/>
</dbReference>
<dbReference type="PANTHER" id="PTHR43071:SF1">
    <property type="entry name" value="2-AMINO-4-HYDROXY-6-HYDROXYMETHYLDIHYDROPTERIDINE PYROPHOSPHOKINASE"/>
    <property type="match status" value="1"/>
</dbReference>
<dbReference type="Gene3D" id="3.30.70.560">
    <property type="entry name" value="7,8-Dihydro-6-hydroxymethylpterin-pyrophosphokinase HPPK"/>
    <property type="match status" value="1"/>
</dbReference>
<keyword evidence="7" id="KW-0067">ATP-binding</keyword>
<keyword evidence="8" id="KW-0289">Folate biosynthesis</keyword>
<reference evidence="11" key="1">
    <citation type="journal article" date="2019" name="Int. J. Syst. Evol. Microbiol.">
        <title>The Global Catalogue of Microorganisms (GCM) 10K type strain sequencing project: providing services to taxonomists for standard genome sequencing and annotation.</title>
        <authorList>
            <consortium name="The Broad Institute Genomics Platform"/>
            <consortium name="The Broad Institute Genome Sequencing Center for Infectious Disease"/>
            <person name="Wu L."/>
            <person name="Ma J."/>
        </authorList>
    </citation>
    <scope>NUCLEOTIDE SEQUENCE [LARGE SCALE GENOMIC DNA]</scope>
    <source>
        <strain evidence="11">CECT 7184</strain>
    </source>
</reference>
<dbReference type="CDD" id="cd00483">
    <property type="entry name" value="HPPK"/>
    <property type="match status" value="1"/>
</dbReference>
<evidence type="ECO:0000256" key="6">
    <source>
        <dbReference type="ARBA" id="ARBA00022777"/>
    </source>
</evidence>
<evidence type="ECO:0000256" key="1">
    <source>
        <dbReference type="ARBA" id="ARBA00000198"/>
    </source>
</evidence>
<name>A0ABW0YWR4_9BACI</name>
<dbReference type="EMBL" id="JBHSOZ010000017">
    <property type="protein sequence ID" value="MFC5714484.1"/>
    <property type="molecule type" value="Genomic_DNA"/>
</dbReference>
<feature type="domain" description="7,8-dihydro-6-hydroxymethylpterin-pyrophosphokinase" evidence="9">
    <location>
        <begin position="88"/>
        <end position="99"/>
    </location>
</feature>
<evidence type="ECO:0000259" key="9">
    <source>
        <dbReference type="PROSITE" id="PS00794"/>
    </source>
</evidence>
<dbReference type="Proteomes" id="UP001596142">
    <property type="component" value="Unassembled WGS sequence"/>
</dbReference>
<keyword evidence="11" id="KW-1185">Reference proteome</keyword>
<dbReference type="GO" id="GO:0003848">
    <property type="term" value="F:2-amino-4-hydroxy-6-hydroxymethyldihydropteridine diphosphokinase activity"/>
    <property type="evidence" value="ECO:0007669"/>
    <property type="project" value="UniProtKB-EC"/>
</dbReference>
<evidence type="ECO:0000313" key="10">
    <source>
        <dbReference type="EMBL" id="MFC5714484.1"/>
    </source>
</evidence>
<protein>
    <recommendedName>
        <fullName evidence="3">2-amino-4-hydroxy-6-hydroxymethyldihydropteridine diphosphokinase</fullName>
        <ecNumber evidence="3">2.7.6.3</ecNumber>
    </recommendedName>
</protein>
<comment type="catalytic activity">
    <reaction evidence="1">
        <text>6-hydroxymethyl-7,8-dihydropterin + ATP = (7,8-dihydropterin-6-yl)methyl diphosphate + AMP + H(+)</text>
        <dbReference type="Rhea" id="RHEA:11412"/>
        <dbReference type="ChEBI" id="CHEBI:15378"/>
        <dbReference type="ChEBI" id="CHEBI:30616"/>
        <dbReference type="ChEBI" id="CHEBI:44841"/>
        <dbReference type="ChEBI" id="CHEBI:72950"/>
        <dbReference type="ChEBI" id="CHEBI:456215"/>
        <dbReference type="EC" id="2.7.6.3"/>
    </reaction>
</comment>
<evidence type="ECO:0000256" key="3">
    <source>
        <dbReference type="ARBA" id="ARBA00013253"/>
    </source>
</evidence>
<evidence type="ECO:0000256" key="4">
    <source>
        <dbReference type="ARBA" id="ARBA00022679"/>
    </source>
</evidence>
<dbReference type="RefSeq" id="WP_385943200.1">
    <property type="nucleotide sequence ID" value="NZ_JBHSOZ010000017.1"/>
</dbReference>
<keyword evidence="6" id="KW-0418">Kinase</keyword>
<keyword evidence="5" id="KW-0547">Nucleotide-binding</keyword>